<dbReference type="Pfam" id="PF20151">
    <property type="entry name" value="DUF6533"/>
    <property type="match status" value="1"/>
</dbReference>
<keyword evidence="1" id="KW-0812">Transmembrane</keyword>
<accession>A0A4R0RG58</accession>
<sequence length="282" mass="31099">MSNATDPLAIASEAATLRVLNYTGVSPAALLVYDYLLTVDSEVAYIWPTQMSVMKVLFFYTRYSCFVDLFLGVSFHLTDGITPQECHRLFLLIGWLNVVGIIVAEVVMVVRTWAIWNKSRRVGIGLAVMSVSTVVAGCLIEGLFLKTLTFTSYPHMNIPGCALTGGNPTVGIVFILIIIVETIALVLTLIKGVQRFRHLGIQRSQGLVYVLYRDGVLFYLYLFDINASSIPRSVLVSSSTSGKQPDMEKILLCSQAFLCEHPCLSKDKQFSPKAASRVTILS</sequence>
<proteinExistence type="predicted"/>
<dbReference type="OrthoDB" id="3350812at2759"/>
<name>A0A4R0RG58_9APHY</name>
<feature type="domain" description="DUF6533" evidence="2">
    <location>
        <begin position="22"/>
        <end position="64"/>
    </location>
</feature>
<gene>
    <name evidence="3" type="ORF">EIP91_002289</name>
</gene>
<comment type="caution">
    <text evidence="3">The sequence shown here is derived from an EMBL/GenBank/DDBJ whole genome shotgun (WGS) entry which is preliminary data.</text>
</comment>
<keyword evidence="1" id="KW-0472">Membrane</keyword>
<dbReference type="AlphaFoldDB" id="A0A4R0RG58"/>
<organism evidence="3 4">
    <name type="scientific">Steccherinum ochraceum</name>
    <dbReference type="NCBI Taxonomy" id="92696"/>
    <lineage>
        <taxon>Eukaryota</taxon>
        <taxon>Fungi</taxon>
        <taxon>Dikarya</taxon>
        <taxon>Basidiomycota</taxon>
        <taxon>Agaricomycotina</taxon>
        <taxon>Agaricomycetes</taxon>
        <taxon>Polyporales</taxon>
        <taxon>Steccherinaceae</taxon>
        <taxon>Steccherinum</taxon>
    </lineage>
</organism>
<keyword evidence="4" id="KW-1185">Reference proteome</keyword>
<feature type="transmembrane region" description="Helical" evidence="1">
    <location>
        <begin position="89"/>
        <end position="110"/>
    </location>
</feature>
<protein>
    <recommendedName>
        <fullName evidence="2">DUF6533 domain-containing protein</fullName>
    </recommendedName>
</protein>
<evidence type="ECO:0000313" key="4">
    <source>
        <dbReference type="Proteomes" id="UP000292702"/>
    </source>
</evidence>
<evidence type="ECO:0000259" key="2">
    <source>
        <dbReference type="Pfam" id="PF20151"/>
    </source>
</evidence>
<keyword evidence="1" id="KW-1133">Transmembrane helix</keyword>
<feature type="transmembrane region" description="Helical" evidence="1">
    <location>
        <begin position="122"/>
        <end position="145"/>
    </location>
</feature>
<evidence type="ECO:0000256" key="1">
    <source>
        <dbReference type="SAM" id="Phobius"/>
    </source>
</evidence>
<feature type="transmembrane region" description="Helical" evidence="1">
    <location>
        <begin position="165"/>
        <end position="190"/>
    </location>
</feature>
<evidence type="ECO:0000313" key="3">
    <source>
        <dbReference type="EMBL" id="TCD65713.1"/>
    </source>
</evidence>
<dbReference type="Proteomes" id="UP000292702">
    <property type="component" value="Unassembled WGS sequence"/>
</dbReference>
<reference evidence="3 4" key="1">
    <citation type="submission" date="2018-11" db="EMBL/GenBank/DDBJ databases">
        <title>Genome assembly of Steccherinum ochraceum LE-BIN_3174, the white-rot fungus of the Steccherinaceae family (The Residual Polyporoid clade, Polyporales, Basidiomycota).</title>
        <authorList>
            <person name="Fedorova T.V."/>
            <person name="Glazunova O.A."/>
            <person name="Landesman E.O."/>
            <person name="Moiseenko K.V."/>
            <person name="Psurtseva N.V."/>
            <person name="Savinova O.S."/>
            <person name="Shakhova N.V."/>
            <person name="Tyazhelova T.V."/>
            <person name="Vasina D.V."/>
        </authorList>
    </citation>
    <scope>NUCLEOTIDE SEQUENCE [LARGE SCALE GENOMIC DNA]</scope>
    <source>
        <strain evidence="3 4">LE-BIN_3174</strain>
    </source>
</reference>
<feature type="transmembrane region" description="Helical" evidence="1">
    <location>
        <begin position="57"/>
        <end position="77"/>
    </location>
</feature>
<dbReference type="EMBL" id="RWJN01000167">
    <property type="protein sequence ID" value="TCD65713.1"/>
    <property type="molecule type" value="Genomic_DNA"/>
</dbReference>
<dbReference type="InterPro" id="IPR045340">
    <property type="entry name" value="DUF6533"/>
</dbReference>